<protein>
    <submittedName>
        <fullName evidence="5">7634_t:CDS:1</fullName>
    </submittedName>
</protein>
<dbReference type="PROSITE" id="PS50110">
    <property type="entry name" value="RESPONSE_REGULATORY"/>
    <property type="match status" value="1"/>
</dbReference>
<comment type="caution">
    <text evidence="5">The sequence shown here is derived from an EMBL/GenBank/DDBJ whole genome shotgun (WGS) entry which is preliminary data.</text>
</comment>
<dbReference type="Gene3D" id="3.40.50.2300">
    <property type="match status" value="1"/>
</dbReference>
<evidence type="ECO:0000259" key="4">
    <source>
        <dbReference type="PROSITE" id="PS50110"/>
    </source>
</evidence>
<dbReference type="SMART" id="SM00448">
    <property type="entry name" value="REC"/>
    <property type="match status" value="1"/>
</dbReference>
<keyword evidence="1" id="KW-0597">Phosphoprotein</keyword>
<comment type="caution">
    <text evidence="3">Lacks conserved residue(s) required for the propagation of feature annotation.</text>
</comment>
<dbReference type="Pfam" id="PF00072">
    <property type="entry name" value="Response_reg"/>
    <property type="match status" value="1"/>
</dbReference>
<dbReference type="AlphaFoldDB" id="A0A9N9K968"/>
<evidence type="ECO:0000256" key="2">
    <source>
        <dbReference type="ARBA" id="ARBA00023012"/>
    </source>
</evidence>
<keyword evidence="2" id="KW-0902">Two-component regulatory system</keyword>
<evidence type="ECO:0000313" key="5">
    <source>
        <dbReference type="EMBL" id="CAG8814375.1"/>
    </source>
</evidence>
<dbReference type="CDD" id="cd17546">
    <property type="entry name" value="REC_hyHK_CKI1_RcsC-like"/>
    <property type="match status" value="1"/>
</dbReference>
<reference evidence="5" key="1">
    <citation type="submission" date="2021-06" db="EMBL/GenBank/DDBJ databases">
        <authorList>
            <person name="Kallberg Y."/>
            <person name="Tangrot J."/>
            <person name="Rosling A."/>
        </authorList>
    </citation>
    <scope>NUCLEOTIDE SEQUENCE</scope>
    <source>
        <strain evidence="5">MA453B</strain>
    </source>
</reference>
<dbReference type="PANTHER" id="PTHR45339:SF1">
    <property type="entry name" value="HYBRID SIGNAL TRANSDUCTION HISTIDINE KINASE J"/>
    <property type="match status" value="1"/>
</dbReference>
<evidence type="ECO:0000313" key="6">
    <source>
        <dbReference type="Proteomes" id="UP000789405"/>
    </source>
</evidence>
<dbReference type="InterPro" id="IPR011006">
    <property type="entry name" value="CheY-like_superfamily"/>
</dbReference>
<accession>A0A9N9K968</accession>
<dbReference type="SUPFAM" id="SSF52172">
    <property type="entry name" value="CheY-like"/>
    <property type="match status" value="1"/>
</dbReference>
<gene>
    <name evidence="5" type="ORF">DERYTH_LOCUS25954</name>
</gene>
<proteinExistence type="predicted"/>
<dbReference type="InterPro" id="IPR001789">
    <property type="entry name" value="Sig_transdc_resp-reg_receiver"/>
</dbReference>
<dbReference type="GO" id="GO:0000160">
    <property type="term" value="P:phosphorelay signal transduction system"/>
    <property type="evidence" value="ECO:0007669"/>
    <property type="project" value="UniProtKB-KW"/>
</dbReference>
<keyword evidence="6" id="KW-1185">Reference proteome</keyword>
<sequence>FEEANDRLTSTEIKSYTHILINLASQDHIIMLCSKIKNLTYLSLAVTVILTTPIQRAGIMEGARNELPERVDFIFKPLNRTKMEGLFDHTTTVRDNFLKRRNTHQIVASQREVFKRMADDVGDKGFRVLLVEDNFVNQKVMTKYLTKVGLEVTVVDNGAQCLEKFYAQDHDYFSLILTTTEIRAWEKQNLPNGPEIPIIALTANVMADVAKKCIEVGFTSYVSKPVSFSKLSDVIRKLLIKNTNNNDGGGGGDNNSSDNG</sequence>
<dbReference type="PANTHER" id="PTHR45339">
    <property type="entry name" value="HYBRID SIGNAL TRANSDUCTION HISTIDINE KINASE J"/>
    <property type="match status" value="1"/>
</dbReference>
<evidence type="ECO:0000256" key="1">
    <source>
        <dbReference type="ARBA" id="ARBA00022553"/>
    </source>
</evidence>
<dbReference type="OrthoDB" id="303614at2759"/>
<feature type="domain" description="Response regulatory" evidence="4">
    <location>
        <begin position="127"/>
        <end position="239"/>
    </location>
</feature>
<evidence type="ECO:0000256" key="3">
    <source>
        <dbReference type="PROSITE-ProRule" id="PRU00169"/>
    </source>
</evidence>
<dbReference type="Proteomes" id="UP000789405">
    <property type="component" value="Unassembled WGS sequence"/>
</dbReference>
<dbReference type="EMBL" id="CAJVPY010051238">
    <property type="protein sequence ID" value="CAG8814375.1"/>
    <property type="molecule type" value="Genomic_DNA"/>
</dbReference>
<name>A0A9N9K968_9GLOM</name>
<organism evidence="5 6">
    <name type="scientific">Dentiscutata erythropus</name>
    <dbReference type="NCBI Taxonomy" id="1348616"/>
    <lineage>
        <taxon>Eukaryota</taxon>
        <taxon>Fungi</taxon>
        <taxon>Fungi incertae sedis</taxon>
        <taxon>Mucoromycota</taxon>
        <taxon>Glomeromycotina</taxon>
        <taxon>Glomeromycetes</taxon>
        <taxon>Diversisporales</taxon>
        <taxon>Gigasporaceae</taxon>
        <taxon>Dentiscutata</taxon>
    </lineage>
</organism>
<feature type="non-terminal residue" evidence="5">
    <location>
        <position position="260"/>
    </location>
</feature>
<feature type="non-terminal residue" evidence="5">
    <location>
        <position position="1"/>
    </location>
</feature>